<protein>
    <recommendedName>
        <fullName evidence="3">LysM domain-containing protein</fullName>
    </recommendedName>
</protein>
<name>A0ABS4ICP1_9BACI</name>
<gene>
    <name evidence="1" type="ORF">J2Z83_000777</name>
</gene>
<evidence type="ECO:0000313" key="1">
    <source>
        <dbReference type="EMBL" id="MBP1968683.1"/>
    </source>
</evidence>
<sequence>MGTPTTPEINSNPIQSDHNIKFDAQYVKADPGETVLTIVEGINNNNIKKMAPKQIITDFKLINPSIDPHNLRPNHYYYFPLYTNG</sequence>
<accession>A0ABS4ICP1</accession>
<keyword evidence="2" id="KW-1185">Reference proteome</keyword>
<dbReference type="EMBL" id="JAGGKX010000003">
    <property type="protein sequence ID" value="MBP1968683.1"/>
    <property type="molecule type" value="Genomic_DNA"/>
</dbReference>
<comment type="caution">
    <text evidence="1">The sequence shown here is derived from an EMBL/GenBank/DDBJ whole genome shotgun (WGS) entry which is preliminary data.</text>
</comment>
<organism evidence="1 2">
    <name type="scientific">Virgibacillus natechei</name>
    <dbReference type="NCBI Taxonomy" id="1216297"/>
    <lineage>
        <taxon>Bacteria</taxon>
        <taxon>Bacillati</taxon>
        <taxon>Bacillota</taxon>
        <taxon>Bacilli</taxon>
        <taxon>Bacillales</taxon>
        <taxon>Bacillaceae</taxon>
        <taxon>Virgibacillus</taxon>
    </lineage>
</organism>
<evidence type="ECO:0000313" key="2">
    <source>
        <dbReference type="Proteomes" id="UP001519345"/>
    </source>
</evidence>
<proteinExistence type="predicted"/>
<dbReference type="Proteomes" id="UP001519345">
    <property type="component" value="Unassembled WGS sequence"/>
</dbReference>
<evidence type="ECO:0008006" key="3">
    <source>
        <dbReference type="Google" id="ProtNLM"/>
    </source>
</evidence>
<reference evidence="1 2" key="1">
    <citation type="submission" date="2021-03" db="EMBL/GenBank/DDBJ databases">
        <title>Genomic Encyclopedia of Type Strains, Phase IV (KMG-IV): sequencing the most valuable type-strain genomes for metagenomic binning, comparative biology and taxonomic classification.</title>
        <authorList>
            <person name="Goeker M."/>
        </authorList>
    </citation>
    <scope>NUCLEOTIDE SEQUENCE [LARGE SCALE GENOMIC DNA]</scope>
    <source>
        <strain evidence="1 2">DSM 25609</strain>
    </source>
</reference>